<dbReference type="Proteomes" id="UP000886819">
    <property type="component" value="Unassembled WGS sequence"/>
</dbReference>
<dbReference type="PANTHER" id="PTHR34068:SF1">
    <property type="entry name" value="UPF0145 PROTEIN YBJQ"/>
    <property type="match status" value="1"/>
</dbReference>
<accession>A0A9D0YVP1</accession>
<protein>
    <recommendedName>
        <fullName evidence="2">UPF0145 protein IAA66_04980</fullName>
    </recommendedName>
</protein>
<dbReference type="SUPFAM" id="SSF117782">
    <property type="entry name" value="YbjQ-like"/>
    <property type="match status" value="1"/>
</dbReference>
<dbReference type="InterPro" id="IPR035439">
    <property type="entry name" value="UPF0145_dom_sf"/>
</dbReference>
<evidence type="ECO:0000256" key="1">
    <source>
        <dbReference type="ARBA" id="ARBA00010751"/>
    </source>
</evidence>
<sequence>MIITTTQGVDGRVIREYRGIVFGEVIAGVNFLRDFAAGLSNFFGGRSGAYEEELMRAREEALAEMEQRAVERGANAVVGVDVDYETLGQSNGMLMVTASGTAVVLESGGKGLPSGGVI</sequence>
<dbReference type="Pfam" id="PF01906">
    <property type="entry name" value="YbjQ_1"/>
    <property type="match status" value="1"/>
</dbReference>
<dbReference type="EMBL" id="DVFI01000077">
    <property type="protein sequence ID" value="HIQ62924.1"/>
    <property type="molecule type" value="Genomic_DNA"/>
</dbReference>
<name>A0A9D0YVP1_9FIRM</name>
<dbReference type="InterPro" id="IPR002765">
    <property type="entry name" value="UPF0145_YbjQ-like"/>
</dbReference>
<dbReference type="HAMAP" id="MF_00338">
    <property type="entry name" value="UPF0145"/>
    <property type="match status" value="1"/>
</dbReference>
<gene>
    <name evidence="3" type="ORF">IAA66_04980</name>
</gene>
<proteinExistence type="inferred from homology"/>
<evidence type="ECO:0000313" key="4">
    <source>
        <dbReference type="Proteomes" id="UP000886819"/>
    </source>
</evidence>
<dbReference type="AlphaFoldDB" id="A0A9D0YVP1"/>
<evidence type="ECO:0000256" key="2">
    <source>
        <dbReference type="HAMAP-Rule" id="MF_00338"/>
    </source>
</evidence>
<reference evidence="3" key="1">
    <citation type="submission" date="2020-10" db="EMBL/GenBank/DDBJ databases">
        <authorList>
            <person name="Gilroy R."/>
        </authorList>
    </citation>
    <scope>NUCLEOTIDE SEQUENCE</scope>
    <source>
        <strain evidence="3">ChiHile30-977</strain>
    </source>
</reference>
<dbReference type="PANTHER" id="PTHR34068">
    <property type="entry name" value="UPF0145 PROTEIN YBJQ"/>
    <property type="match status" value="1"/>
</dbReference>
<reference evidence="3" key="2">
    <citation type="journal article" date="2021" name="PeerJ">
        <title>Extensive microbial diversity within the chicken gut microbiome revealed by metagenomics and culture.</title>
        <authorList>
            <person name="Gilroy R."/>
            <person name="Ravi A."/>
            <person name="Getino M."/>
            <person name="Pursley I."/>
            <person name="Horton D.L."/>
            <person name="Alikhan N.F."/>
            <person name="Baker D."/>
            <person name="Gharbi K."/>
            <person name="Hall N."/>
            <person name="Watson M."/>
            <person name="Adriaenssens E.M."/>
            <person name="Foster-Nyarko E."/>
            <person name="Jarju S."/>
            <person name="Secka A."/>
            <person name="Antonio M."/>
            <person name="Oren A."/>
            <person name="Chaudhuri R.R."/>
            <person name="La Ragione R."/>
            <person name="Hildebrand F."/>
            <person name="Pallen M.J."/>
        </authorList>
    </citation>
    <scope>NUCLEOTIDE SEQUENCE</scope>
    <source>
        <strain evidence="3">ChiHile30-977</strain>
    </source>
</reference>
<dbReference type="Gene3D" id="3.30.110.70">
    <property type="entry name" value="Hypothetical protein apc22750. Chain B"/>
    <property type="match status" value="1"/>
</dbReference>
<evidence type="ECO:0000313" key="3">
    <source>
        <dbReference type="EMBL" id="HIQ62924.1"/>
    </source>
</evidence>
<comment type="similarity">
    <text evidence="1 2">Belongs to the UPF0145 family.</text>
</comment>
<dbReference type="NCBIfam" id="NF002224">
    <property type="entry name" value="PRK01119.1"/>
    <property type="match status" value="1"/>
</dbReference>
<organism evidence="3 4">
    <name type="scientific">Candidatus Avichristensenella intestinipullorum</name>
    <dbReference type="NCBI Taxonomy" id="2840693"/>
    <lineage>
        <taxon>Bacteria</taxon>
        <taxon>Bacillati</taxon>
        <taxon>Bacillota</taxon>
        <taxon>Clostridia</taxon>
        <taxon>Candidatus Avichristensenella</taxon>
    </lineage>
</organism>
<comment type="caution">
    <text evidence="3">The sequence shown here is derived from an EMBL/GenBank/DDBJ whole genome shotgun (WGS) entry which is preliminary data.</text>
</comment>